<name>A0ABS3VXH3_MICEH</name>
<dbReference type="EMBL" id="WVUH01000258">
    <property type="protein sequence ID" value="MBO4209058.1"/>
    <property type="molecule type" value="Genomic_DNA"/>
</dbReference>
<feature type="domain" description="Methyltransferase" evidence="2">
    <location>
        <begin position="78"/>
        <end position="168"/>
    </location>
</feature>
<reference evidence="3 4" key="1">
    <citation type="submission" date="2019-12" db="EMBL/GenBank/DDBJ databases">
        <title>Whole genome sequencing of endophytic Actinobacterium Micromonospora sp. MPMI6T.</title>
        <authorList>
            <person name="Evv R."/>
            <person name="Podile A.R."/>
        </authorList>
    </citation>
    <scope>NUCLEOTIDE SEQUENCE [LARGE SCALE GENOMIC DNA]</scope>
    <source>
        <strain evidence="3 4">MPMI6</strain>
    </source>
</reference>
<dbReference type="InterPro" id="IPR029063">
    <property type="entry name" value="SAM-dependent_MTases_sf"/>
</dbReference>
<evidence type="ECO:0000313" key="3">
    <source>
        <dbReference type="EMBL" id="MBO4209058.1"/>
    </source>
</evidence>
<dbReference type="RefSeq" id="WP_208816034.1">
    <property type="nucleotide sequence ID" value="NZ_WVUH01000258.1"/>
</dbReference>
<evidence type="ECO:0000256" key="1">
    <source>
        <dbReference type="SAM" id="MobiDB-lite"/>
    </source>
</evidence>
<protein>
    <submittedName>
        <fullName evidence="3">Methyltransferase domain-containing protein</fullName>
    </submittedName>
</protein>
<keyword evidence="3" id="KW-0808">Transferase</keyword>
<dbReference type="SUPFAM" id="SSF53335">
    <property type="entry name" value="S-adenosyl-L-methionine-dependent methyltransferases"/>
    <property type="match status" value="1"/>
</dbReference>
<accession>A0ABS3VXH3</accession>
<keyword evidence="4" id="KW-1185">Reference proteome</keyword>
<feature type="region of interest" description="Disordered" evidence="1">
    <location>
        <begin position="1"/>
        <end position="36"/>
    </location>
</feature>
<dbReference type="GO" id="GO:0008168">
    <property type="term" value="F:methyltransferase activity"/>
    <property type="evidence" value="ECO:0007669"/>
    <property type="project" value="UniProtKB-KW"/>
</dbReference>
<dbReference type="InterPro" id="IPR041698">
    <property type="entry name" value="Methyltransf_25"/>
</dbReference>
<comment type="caution">
    <text evidence="3">The sequence shown here is derived from an EMBL/GenBank/DDBJ whole genome shotgun (WGS) entry which is preliminary data.</text>
</comment>
<dbReference type="PANTHER" id="PTHR42912">
    <property type="entry name" value="METHYLTRANSFERASE"/>
    <property type="match status" value="1"/>
</dbReference>
<dbReference type="CDD" id="cd02440">
    <property type="entry name" value="AdoMet_MTases"/>
    <property type="match status" value="1"/>
</dbReference>
<dbReference type="Pfam" id="PF13649">
    <property type="entry name" value="Methyltransf_25"/>
    <property type="match status" value="1"/>
</dbReference>
<dbReference type="InterPro" id="IPR050508">
    <property type="entry name" value="Methyltransf_Superfamily"/>
</dbReference>
<keyword evidence="3" id="KW-0489">Methyltransferase</keyword>
<proteinExistence type="predicted"/>
<organism evidence="3 4">
    <name type="scientific">Micromonospora echinofusca</name>
    <dbReference type="NCBI Taxonomy" id="47858"/>
    <lineage>
        <taxon>Bacteria</taxon>
        <taxon>Bacillati</taxon>
        <taxon>Actinomycetota</taxon>
        <taxon>Actinomycetes</taxon>
        <taxon>Micromonosporales</taxon>
        <taxon>Micromonosporaceae</taxon>
        <taxon>Micromonospora</taxon>
    </lineage>
</organism>
<dbReference type="Gene3D" id="3.40.50.150">
    <property type="entry name" value="Vaccinia Virus protein VP39"/>
    <property type="match status" value="1"/>
</dbReference>
<evidence type="ECO:0000313" key="4">
    <source>
        <dbReference type="Proteomes" id="UP000823521"/>
    </source>
</evidence>
<evidence type="ECO:0000259" key="2">
    <source>
        <dbReference type="Pfam" id="PF13649"/>
    </source>
</evidence>
<dbReference type="GO" id="GO:0032259">
    <property type="term" value="P:methylation"/>
    <property type="evidence" value="ECO:0007669"/>
    <property type="project" value="UniProtKB-KW"/>
</dbReference>
<dbReference type="Proteomes" id="UP000823521">
    <property type="component" value="Unassembled WGS sequence"/>
</dbReference>
<sequence>MTRTRPADPDPSTQRDPATADDPARQDFPAESVRATYDTVAEPYADQFADELDRKPFDRALVDGFAALVRAGGDPAPVADLGCGPAHTTRYLADLGLPVVGVDLSPQMVRVARRRYPGLDLREGTILDLDLPAGSVAGVLALYSVIHLPRPVLPTALAEFHRVLRPGGTLLLSFHAGTGTLHQDTWFDRPVSVDGHLFDPDDVAAALTGVGFEVQAQVRRRPWPDIEVPTERAYLLARRPAT</sequence>
<gene>
    <name evidence="3" type="ORF">GSF22_24105</name>
</gene>